<dbReference type="Pfam" id="PF13729">
    <property type="entry name" value="TraF_2"/>
    <property type="match status" value="1"/>
</dbReference>
<organism evidence="2 3">
    <name type="scientific">Hylemonella gracilis</name>
    <dbReference type="NCBI Taxonomy" id="80880"/>
    <lineage>
        <taxon>Bacteria</taxon>
        <taxon>Pseudomonadati</taxon>
        <taxon>Pseudomonadota</taxon>
        <taxon>Betaproteobacteria</taxon>
        <taxon>Burkholderiales</taxon>
        <taxon>Comamonadaceae</taxon>
        <taxon>Hylemonella</taxon>
    </lineage>
</organism>
<proteinExistence type="predicted"/>
<name>A0A4P6UL80_9BURK</name>
<evidence type="ECO:0000313" key="2">
    <source>
        <dbReference type="EMBL" id="QBK06148.1"/>
    </source>
</evidence>
<reference evidence="2 3" key="1">
    <citation type="submission" date="2018-07" db="EMBL/GenBank/DDBJ databases">
        <title>Exploring interactions and the metabolic potential of the ultra-small soil bacteria Hylemonella gracilis.</title>
        <authorList>
            <person name="Tyc O."/>
            <person name="Kulkarni P."/>
            <person name="Gawehns F."/>
            <person name="Hundscheid M."/>
            <person name="Zweers H."/>
            <person name="Garbeva P."/>
        </authorList>
    </citation>
    <scope>NUCLEOTIDE SEQUENCE [LARGE SCALE GENOMIC DNA]</scope>
    <source>
        <strain evidence="2 3">NS1</strain>
    </source>
</reference>
<feature type="region of interest" description="Disordered" evidence="1">
    <location>
        <begin position="1"/>
        <end position="30"/>
    </location>
</feature>
<gene>
    <name evidence="2" type="ORF">DW355_16795</name>
</gene>
<dbReference type="InterPro" id="IPR032811">
    <property type="entry name" value="Put_conjugal_transfer"/>
</dbReference>
<protein>
    <submittedName>
        <fullName evidence="2">Uncharacterized protein</fullName>
    </submittedName>
</protein>
<dbReference type="AlphaFoldDB" id="A0A4P6UL80"/>
<evidence type="ECO:0000313" key="3">
    <source>
        <dbReference type="Proteomes" id="UP000292939"/>
    </source>
</evidence>
<accession>A0A4P6UL80</accession>
<dbReference type="EMBL" id="CP031395">
    <property type="protein sequence ID" value="QBK06148.1"/>
    <property type="molecule type" value="Genomic_DNA"/>
</dbReference>
<sequence length="461" mass="50029">MPAPPVPEKQTKKPEAPSRPAPVSAPLVSPFGQASLRNPAAPAAVLQQGRGGQFRMGLLSFGMGYEIGALNNIEDQIDDTSERLERFTITEAELTAQVSGSASQADAEAALKNYVVNKVNTDVIDVVNPVLVSLRREGQVTLFGEAQVPLTPMVVTVEAWGGSLMLDASFQALANTSVLTTPLAALDPNAITVVVIPDGSGGYEATADFNYDDATANESSVLVKAALIKQYGLGYSHNVWKSSLSPESWGSGWLTVGGRVKYYEVRLVRAAVRLKDNDDAEDTLKDAESEDSTGVGLDLGAQWSSRYYRAGVWVNNVNSPSFKFNKLDLSGYSNPTIRKDLQAGSTYVMKPQVQLESALYSESQHWVLDTSLDANSVRDPLDREFQWLAVNAAHVTNTFWIPGFRLGYRENLVGTQLSYATAGLTWFGVNLDLAYGLQTIKYDGDTYPRSVMLNISSSMTF</sequence>
<evidence type="ECO:0000256" key="1">
    <source>
        <dbReference type="SAM" id="MobiDB-lite"/>
    </source>
</evidence>
<dbReference type="KEGG" id="hgr:DW355_16795"/>
<dbReference type="Proteomes" id="UP000292939">
    <property type="component" value="Chromosome"/>
</dbReference>